<dbReference type="Proteomes" id="UP000193335">
    <property type="component" value="Unassembled WGS sequence"/>
</dbReference>
<comment type="caution">
    <text evidence="1">The sequence shown here is derived from an EMBL/GenBank/DDBJ whole genome shotgun (WGS) entry which is preliminary data.</text>
</comment>
<evidence type="ECO:0000313" key="2">
    <source>
        <dbReference type="Proteomes" id="UP000193335"/>
    </source>
</evidence>
<gene>
    <name evidence="1" type="ORF">BSZ19_42995</name>
</gene>
<dbReference type="EMBL" id="NAFL01000283">
    <property type="protein sequence ID" value="OSJ24028.1"/>
    <property type="molecule type" value="Genomic_DNA"/>
</dbReference>
<name>A0A1Y2JC71_BRAJP</name>
<sequence length="110" mass="12107">MISLLIVGLALLLLWDVYCGAKTTADTFDRQKEILSLALGLLGTVTGYYFGTERHADTARAAARQAHERELKIRQLIYQGLARVQQAHNAARDGAPDAVSDEINPLRLCL</sequence>
<reference evidence="1 2" key="1">
    <citation type="submission" date="2017-03" db="EMBL/GenBank/DDBJ databases">
        <title>Whole genome sequences of fourteen strains of Bradyrhizobium canariense and one strain of Bradyrhizobium japonicum isolated from Lupinus (Papilionoideae: Genisteae) species in Algeria.</title>
        <authorList>
            <person name="Crovadore J."/>
            <person name="Chekireb D."/>
            <person name="Brachmann A."/>
            <person name="Chablais R."/>
            <person name="Cochard B."/>
            <person name="Lefort F."/>
        </authorList>
    </citation>
    <scope>NUCLEOTIDE SEQUENCE [LARGE SCALE GENOMIC DNA]</scope>
    <source>
        <strain evidence="1 2">UBMA197</strain>
    </source>
</reference>
<proteinExistence type="predicted"/>
<organism evidence="1 2">
    <name type="scientific">Bradyrhizobium japonicum</name>
    <dbReference type="NCBI Taxonomy" id="375"/>
    <lineage>
        <taxon>Bacteria</taxon>
        <taxon>Pseudomonadati</taxon>
        <taxon>Pseudomonadota</taxon>
        <taxon>Alphaproteobacteria</taxon>
        <taxon>Hyphomicrobiales</taxon>
        <taxon>Nitrobacteraceae</taxon>
        <taxon>Bradyrhizobium</taxon>
    </lineage>
</organism>
<dbReference type="AlphaFoldDB" id="A0A1Y2JC71"/>
<evidence type="ECO:0000313" key="1">
    <source>
        <dbReference type="EMBL" id="OSJ24028.1"/>
    </source>
</evidence>
<protein>
    <submittedName>
        <fullName evidence="1">Uncharacterized protein</fullName>
    </submittedName>
</protein>
<accession>A0A1Y2JC71</accession>